<proteinExistence type="predicted"/>
<name>A0A516SIX1_9NEIS</name>
<dbReference type="EMBL" id="CP041730">
    <property type="protein sequence ID" value="QDQ28102.1"/>
    <property type="molecule type" value="Genomic_DNA"/>
</dbReference>
<dbReference type="Proteomes" id="UP000317550">
    <property type="component" value="Chromosome"/>
</dbReference>
<organism evidence="2 3">
    <name type="scientific">Chitinimonas arctica</name>
    <dbReference type="NCBI Taxonomy" id="2594795"/>
    <lineage>
        <taxon>Bacteria</taxon>
        <taxon>Pseudomonadati</taxon>
        <taxon>Pseudomonadota</taxon>
        <taxon>Betaproteobacteria</taxon>
        <taxon>Neisseriales</taxon>
        <taxon>Chitinibacteraceae</taxon>
        <taxon>Chitinimonas</taxon>
    </lineage>
</organism>
<feature type="signal peptide" evidence="1">
    <location>
        <begin position="1"/>
        <end position="23"/>
    </location>
</feature>
<evidence type="ECO:0000313" key="2">
    <source>
        <dbReference type="EMBL" id="QDQ28102.1"/>
    </source>
</evidence>
<dbReference type="RefSeq" id="WP_144279489.1">
    <property type="nucleotide sequence ID" value="NZ_CP041730.1"/>
</dbReference>
<evidence type="ECO:0000313" key="3">
    <source>
        <dbReference type="Proteomes" id="UP000317550"/>
    </source>
</evidence>
<reference evidence="3" key="1">
    <citation type="submission" date="2019-07" db="EMBL/GenBank/DDBJ databases">
        <title>Chitinimonas sp. nov., isolated from Ny-Alesund, arctica soil.</title>
        <authorList>
            <person name="Xu Q."/>
            <person name="Peng F."/>
        </authorList>
    </citation>
    <scope>NUCLEOTIDE SEQUENCE [LARGE SCALE GENOMIC DNA]</scope>
    <source>
        <strain evidence="3">R3-44</strain>
    </source>
</reference>
<keyword evidence="3" id="KW-1185">Reference proteome</keyword>
<feature type="chain" id="PRO_5028369904" evidence="1">
    <location>
        <begin position="24"/>
        <end position="734"/>
    </location>
</feature>
<sequence length="734" mass="78656">MKKALPGYLLPNTLVVLGSVLLAACGGGGDSDGGDGSGLPPTSAQISLVGPAQEVQSYRCGSEVGAAEQARYPRDGLTLRQDYAGGLMAQEIGGVYRIDAQGRKTLIAQDVGYALRFFDVAPDGSAWLVYNGYLAVRDSAGVENKLTDLANHNDSSPQPDGPLGSQTLGHGLWGMAVGSERVYFGSAGGFRAMSKDGSGAWQLSTLPPIPLGQVPPDEAGKITAVDMETDAQGRLWVLRDHRTQREVRRDANNRVYYKGEATLWNWSAADGWRRHSSLSYDYEEDLFARQWTAEVSSLAVRADGKILVASARTGVLHEVGNDGQWRVIHSPEGRRPFEQGMDGDLANAAAITAYSPVAMPDGATVFYDTEHCQVRRLAQGKLTTLSGPKGKDPANFTGAALLGVDADGQILYTRHGWAAGYASGNSYSQLARYSLTSRQSSPVALSSTMSAPYCDSYAAMHQRFNACAARWEEGATGEFIGFDPQQGRIYLKDGDHQLAAWPLSANSPVVDRIADRPLQPLLTLPANAESYWRVGELTANYFNMFKYQRVPSGDGLVHYEPQLYRIDRKSGALQAVAGKSVDSAQFGGKRISLVDEANGTGQLQVAARHDGGYWFANNNGVSLLDAAGELKVVVRGRLGSDYTADSRNFGMIAEIHALPDGRLLVVDLGAHAIRTVSETGTIETLVGTLNQAGFGAGALPGKLDAPMSVAVHGRDLFISSVTHSQLVHVKNLFK</sequence>
<dbReference type="PROSITE" id="PS51257">
    <property type="entry name" value="PROKAR_LIPOPROTEIN"/>
    <property type="match status" value="1"/>
</dbReference>
<dbReference type="OrthoDB" id="9815782at2"/>
<dbReference type="Gene3D" id="2.120.10.30">
    <property type="entry name" value="TolB, C-terminal domain"/>
    <property type="match status" value="1"/>
</dbReference>
<dbReference type="InterPro" id="IPR011042">
    <property type="entry name" value="6-blade_b-propeller_TolB-like"/>
</dbReference>
<accession>A0A516SIX1</accession>
<keyword evidence="1" id="KW-0732">Signal</keyword>
<dbReference type="KEGG" id="cari:FNU76_18090"/>
<dbReference type="AlphaFoldDB" id="A0A516SIX1"/>
<gene>
    <name evidence="2" type="ORF">FNU76_18090</name>
</gene>
<evidence type="ECO:0000256" key="1">
    <source>
        <dbReference type="SAM" id="SignalP"/>
    </source>
</evidence>
<protein>
    <submittedName>
        <fullName evidence="2">Uncharacterized protein</fullName>
    </submittedName>
</protein>
<dbReference type="SUPFAM" id="SSF63829">
    <property type="entry name" value="Calcium-dependent phosphotriesterase"/>
    <property type="match status" value="2"/>
</dbReference>